<proteinExistence type="predicted"/>
<gene>
    <name evidence="2" type="primary">COF1</name>
    <name evidence="2" type="ORF">T4E_11565</name>
</gene>
<protein>
    <submittedName>
        <fullName evidence="2">Cofilin</fullName>
    </submittedName>
</protein>
<dbReference type="EMBL" id="JYDU01000852">
    <property type="protein sequence ID" value="KRX79153.1"/>
    <property type="molecule type" value="Genomic_DNA"/>
</dbReference>
<reference evidence="2 3" key="1">
    <citation type="submission" date="2015-01" db="EMBL/GenBank/DDBJ databases">
        <title>Evolution of Trichinella species and genotypes.</title>
        <authorList>
            <person name="Korhonen P.K."/>
            <person name="Edoardo P."/>
            <person name="Giuseppe L.R."/>
            <person name="Gasser R.B."/>
        </authorList>
    </citation>
    <scope>NUCLEOTIDE SEQUENCE [LARGE SCALE GENOMIC DNA]</scope>
    <source>
        <strain evidence="2">ISS141</strain>
    </source>
</reference>
<organism evidence="2 3">
    <name type="scientific">Trichinella pseudospiralis</name>
    <name type="common">Parasitic roundworm</name>
    <dbReference type="NCBI Taxonomy" id="6337"/>
    <lineage>
        <taxon>Eukaryota</taxon>
        <taxon>Metazoa</taxon>
        <taxon>Ecdysozoa</taxon>
        <taxon>Nematoda</taxon>
        <taxon>Enoplea</taxon>
        <taxon>Dorylaimia</taxon>
        <taxon>Trichinellida</taxon>
        <taxon>Trichinellidae</taxon>
        <taxon>Trichinella</taxon>
    </lineage>
</organism>
<dbReference type="Gene3D" id="3.40.20.10">
    <property type="entry name" value="Severin"/>
    <property type="match status" value="1"/>
</dbReference>
<accession>A0A0V0WTP0</accession>
<dbReference type="Pfam" id="PF00241">
    <property type="entry name" value="Cofilin_ADF"/>
    <property type="match status" value="1"/>
</dbReference>
<comment type="caution">
    <text evidence="2">The sequence shown here is derived from an EMBL/GenBank/DDBJ whole genome shotgun (WGS) entry which is preliminary data.</text>
</comment>
<feature type="domain" description="ADF-H" evidence="1">
    <location>
        <begin position="1"/>
        <end position="41"/>
    </location>
</feature>
<dbReference type="InterPro" id="IPR002108">
    <property type="entry name" value="ADF-H"/>
</dbReference>
<evidence type="ECO:0000313" key="2">
    <source>
        <dbReference type="EMBL" id="KRX79153.1"/>
    </source>
</evidence>
<name>A0A0V0WTP0_TRIPS</name>
<dbReference type="Proteomes" id="UP000054815">
    <property type="component" value="Unassembled WGS sequence"/>
</dbReference>
<dbReference type="InterPro" id="IPR029006">
    <property type="entry name" value="ADF-H/Gelsolin-like_dom_sf"/>
</dbReference>
<dbReference type="SUPFAM" id="SSF55753">
    <property type="entry name" value="Actin depolymerizing proteins"/>
    <property type="match status" value="1"/>
</dbReference>
<evidence type="ECO:0000313" key="3">
    <source>
        <dbReference type="Proteomes" id="UP000054815"/>
    </source>
</evidence>
<sequence>MRMIYAASKDALKTSLIGIKRELEANDLEEIEEEERPYACLICNIIRNVDASLSYT</sequence>
<dbReference type="GO" id="GO:0003779">
    <property type="term" value="F:actin binding"/>
    <property type="evidence" value="ECO:0007669"/>
    <property type="project" value="InterPro"/>
</dbReference>
<dbReference type="PROSITE" id="PS51263">
    <property type="entry name" value="ADF_H"/>
    <property type="match status" value="1"/>
</dbReference>
<evidence type="ECO:0000259" key="1">
    <source>
        <dbReference type="PROSITE" id="PS51263"/>
    </source>
</evidence>
<dbReference type="AlphaFoldDB" id="A0A0V0WTP0"/>